<dbReference type="SUPFAM" id="SSF144083">
    <property type="entry name" value="Magnesium transport protein CorA, transmembrane region"/>
    <property type="match status" value="1"/>
</dbReference>
<evidence type="ECO:0000256" key="3">
    <source>
        <dbReference type="ARBA" id="ARBA00022448"/>
    </source>
</evidence>
<keyword evidence="12" id="KW-1185">Reference proteome</keyword>
<evidence type="ECO:0000256" key="2">
    <source>
        <dbReference type="ARBA" id="ARBA00009765"/>
    </source>
</evidence>
<dbReference type="SUPFAM" id="SSF143865">
    <property type="entry name" value="CorA soluble domain-like"/>
    <property type="match status" value="1"/>
</dbReference>
<dbReference type="EMBL" id="CP021112">
    <property type="protein sequence ID" value="ARQ00467.1"/>
    <property type="molecule type" value="Genomic_DNA"/>
</dbReference>
<dbReference type="Gene3D" id="3.30.460.20">
    <property type="entry name" value="CorA soluble domain-like"/>
    <property type="match status" value="1"/>
</dbReference>
<dbReference type="InterPro" id="IPR045863">
    <property type="entry name" value="CorA_TM1_TM2"/>
</dbReference>
<name>A0A1W6ZSU4_9HYPH</name>
<dbReference type="InterPro" id="IPR002523">
    <property type="entry name" value="MgTranspt_CorA/ZnTranspt_ZntB"/>
</dbReference>
<organism evidence="11 12">
    <name type="scientific">Pseudorhodoplanes sinuspersici</name>
    <dbReference type="NCBI Taxonomy" id="1235591"/>
    <lineage>
        <taxon>Bacteria</taxon>
        <taxon>Pseudomonadati</taxon>
        <taxon>Pseudomonadota</taxon>
        <taxon>Alphaproteobacteria</taxon>
        <taxon>Hyphomicrobiales</taxon>
        <taxon>Pseudorhodoplanes</taxon>
    </lineage>
</organism>
<keyword evidence="3" id="KW-0813">Transport</keyword>
<keyword evidence="10" id="KW-0472">Membrane</keyword>
<evidence type="ECO:0000256" key="4">
    <source>
        <dbReference type="ARBA" id="ARBA00022475"/>
    </source>
</evidence>
<keyword evidence="4" id="KW-1003">Cell membrane</keyword>
<evidence type="ECO:0000256" key="6">
    <source>
        <dbReference type="ARBA" id="ARBA00022692"/>
    </source>
</evidence>
<keyword evidence="7" id="KW-0862">Zinc</keyword>
<dbReference type="STRING" id="1235591.CAK95_16305"/>
<evidence type="ECO:0000256" key="9">
    <source>
        <dbReference type="ARBA" id="ARBA00023065"/>
    </source>
</evidence>
<evidence type="ECO:0000313" key="12">
    <source>
        <dbReference type="Proteomes" id="UP000194137"/>
    </source>
</evidence>
<dbReference type="OrthoDB" id="9803484at2"/>
<evidence type="ECO:0000256" key="5">
    <source>
        <dbReference type="ARBA" id="ARBA00022519"/>
    </source>
</evidence>
<comment type="subcellular location">
    <subcellularLocation>
        <location evidence="1">Cell membrane</location>
        <topology evidence="1">Multi-pass membrane protein</topology>
    </subcellularLocation>
</comment>
<dbReference type="InterPro" id="IPR045861">
    <property type="entry name" value="CorA_cytoplasmic_dom"/>
</dbReference>
<dbReference type="Gene3D" id="1.20.58.340">
    <property type="entry name" value="Magnesium transport protein CorA, transmembrane region"/>
    <property type="match status" value="2"/>
</dbReference>
<dbReference type="GO" id="GO:0005886">
    <property type="term" value="C:plasma membrane"/>
    <property type="evidence" value="ECO:0007669"/>
    <property type="project" value="UniProtKB-SubCell"/>
</dbReference>
<dbReference type="PANTHER" id="PTHR46494:SF3">
    <property type="entry name" value="ZINC TRANSPORT PROTEIN ZNTB"/>
    <property type="match status" value="1"/>
</dbReference>
<keyword evidence="9" id="KW-0406">Ion transport</keyword>
<evidence type="ECO:0000256" key="1">
    <source>
        <dbReference type="ARBA" id="ARBA00004651"/>
    </source>
</evidence>
<gene>
    <name evidence="11" type="ORF">CAK95_16305</name>
</gene>
<keyword evidence="6" id="KW-0812">Transmembrane</keyword>
<evidence type="ECO:0000313" key="11">
    <source>
        <dbReference type="EMBL" id="ARQ00467.1"/>
    </source>
</evidence>
<comment type="similarity">
    <text evidence="2">Belongs to the CorA metal ion transporter (MIT) (TC 1.A.35) family.</text>
</comment>
<reference evidence="11 12" key="1">
    <citation type="submission" date="2017-05" db="EMBL/GenBank/DDBJ databases">
        <title>Full genome sequence of Pseudorhodoplanes sinuspersici.</title>
        <authorList>
            <person name="Dastgheib S.M.M."/>
            <person name="Shavandi M."/>
            <person name="Tirandaz H."/>
        </authorList>
    </citation>
    <scope>NUCLEOTIDE SEQUENCE [LARGE SCALE GENOMIC DNA]</scope>
    <source>
        <strain evidence="11 12">RIPI110</strain>
    </source>
</reference>
<keyword evidence="5" id="KW-0997">Cell inner membrane</keyword>
<accession>A0A1W6ZSU4</accession>
<protein>
    <submittedName>
        <fullName evidence="11">Uncharacterized protein</fullName>
    </submittedName>
</protein>
<dbReference type="KEGG" id="psin:CAK95_16305"/>
<dbReference type="GO" id="GO:0015087">
    <property type="term" value="F:cobalt ion transmembrane transporter activity"/>
    <property type="evidence" value="ECO:0007669"/>
    <property type="project" value="TreeGrafter"/>
</dbReference>
<evidence type="ECO:0000256" key="10">
    <source>
        <dbReference type="ARBA" id="ARBA00023136"/>
    </source>
</evidence>
<keyword evidence="8" id="KW-1133">Transmembrane helix</keyword>
<proteinExistence type="inferred from homology"/>
<sequence length="334" mass="37594">MNRLETALTEGAPAAGILAAYHFNADGEAKRIAPEDVDSAIATRDGWFWIHLARADNRCRNWVENHAPLSEIVCEILLGDEEHQRLEVYGREIVGVIPDLQLEFDHPTEELSRLRFGMTDRLLVTMRRVPLRSVENVRHAISAGTMFTAPIELIDSIVDHFADVIGQLSERIGNDLDIVEERMWHGTRGDETQRIARARNQSVRIHRQLSQMRGLFHRLEHRVAGPLPELSAPVQSLAQKIDAFDHAVADIHDRARLLQEEMAGRMAELTNRRLLTLSLLTAAILPPTLVTGFFGMNTKDLPFLETPGGTWYAFAIAAAAGAFTYWALQRLRAF</sequence>
<dbReference type="GO" id="GO:0050897">
    <property type="term" value="F:cobalt ion binding"/>
    <property type="evidence" value="ECO:0007669"/>
    <property type="project" value="TreeGrafter"/>
</dbReference>
<evidence type="ECO:0000256" key="8">
    <source>
        <dbReference type="ARBA" id="ARBA00022989"/>
    </source>
</evidence>
<dbReference type="PANTHER" id="PTHR46494">
    <property type="entry name" value="CORA FAMILY METAL ION TRANSPORTER (EUROFUNG)"/>
    <property type="match status" value="1"/>
</dbReference>
<dbReference type="Proteomes" id="UP000194137">
    <property type="component" value="Chromosome"/>
</dbReference>
<dbReference type="AlphaFoldDB" id="A0A1W6ZSU4"/>
<dbReference type="Pfam" id="PF01544">
    <property type="entry name" value="CorA"/>
    <property type="match status" value="1"/>
</dbReference>
<evidence type="ECO:0000256" key="7">
    <source>
        <dbReference type="ARBA" id="ARBA00022833"/>
    </source>
</evidence>
<dbReference type="GO" id="GO:0015095">
    <property type="term" value="F:magnesium ion transmembrane transporter activity"/>
    <property type="evidence" value="ECO:0007669"/>
    <property type="project" value="TreeGrafter"/>
</dbReference>
<dbReference type="GO" id="GO:0000287">
    <property type="term" value="F:magnesium ion binding"/>
    <property type="evidence" value="ECO:0007669"/>
    <property type="project" value="TreeGrafter"/>
</dbReference>
<dbReference type="RefSeq" id="WP_086088862.1">
    <property type="nucleotide sequence ID" value="NZ_CP021112.1"/>
</dbReference>